<evidence type="ECO:0000256" key="14">
    <source>
        <dbReference type="SAM" id="MobiDB-lite"/>
    </source>
</evidence>
<feature type="domain" description="OCEL" evidence="18">
    <location>
        <begin position="267"/>
        <end position="379"/>
    </location>
</feature>
<reference evidence="19" key="3">
    <citation type="submission" date="2025-09" db="UniProtKB">
        <authorList>
            <consortium name="Ensembl"/>
        </authorList>
    </citation>
    <scope>IDENTIFICATION</scope>
</reference>
<protein>
    <submittedName>
        <fullName evidence="19">Uncharacterized protein</fullName>
    </submittedName>
</protein>
<evidence type="ECO:0000256" key="2">
    <source>
        <dbReference type="ARBA" id="ARBA00004651"/>
    </source>
</evidence>
<evidence type="ECO:0000256" key="9">
    <source>
        <dbReference type="ARBA" id="ARBA00023054"/>
    </source>
</evidence>
<dbReference type="PANTHER" id="PTHR23288">
    <property type="entry name" value="OCCLUDIN AND RNA POLYMERASE II ELONGATION FACTOR ELL"/>
    <property type="match status" value="1"/>
</dbReference>
<dbReference type="PANTHER" id="PTHR23288:SF15">
    <property type="entry name" value="OCCLUDIN_ELL DOMAIN-CONTAINING PROTEIN 1"/>
    <property type="match status" value="1"/>
</dbReference>
<dbReference type="GO" id="GO:0070830">
    <property type="term" value="P:bicellular tight junction assembly"/>
    <property type="evidence" value="ECO:0007669"/>
    <property type="project" value="TreeGrafter"/>
</dbReference>
<comment type="similarity">
    <text evidence="3 12">Belongs to the ELL/occludin family.</text>
</comment>
<keyword evidence="5" id="KW-1003">Cell membrane</keyword>
<keyword evidence="16" id="KW-0732">Signal</keyword>
<accession>A0A8B9TGK6</accession>
<reference evidence="19" key="2">
    <citation type="submission" date="2025-08" db="UniProtKB">
        <authorList>
            <consortium name="Ensembl"/>
        </authorList>
    </citation>
    <scope>IDENTIFICATION</scope>
</reference>
<evidence type="ECO:0000256" key="13">
    <source>
        <dbReference type="SAM" id="Coils"/>
    </source>
</evidence>
<dbReference type="GO" id="GO:0005923">
    <property type="term" value="C:bicellular tight junction"/>
    <property type="evidence" value="ECO:0007669"/>
    <property type="project" value="UniProtKB-SubCell"/>
</dbReference>
<dbReference type="InterPro" id="IPR031176">
    <property type="entry name" value="ELL/occludin"/>
</dbReference>
<dbReference type="PROSITE" id="PS51225">
    <property type="entry name" value="MARVEL"/>
    <property type="match status" value="1"/>
</dbReference>
<keyword evidence="9 13" id="KW-0175">Coiled coil</keyword>
<evidence type="ECO:0000256" key="4">
    <source>
        <dbReference type="ARBA" id="ARBA00022427"/>
    </source>
</evidence>
<sequence>MKSWPGLLRVLGGLELLGGGAAFTCVCADIQQDYRGELLLGGVPGGGYGGPLTPFVLGGVALGWLLTAALLGLGVTPHYHRVLLEAPWWPPTESGLNGLLFLLSLGAAGGYVHTVSLGGLCYSPPLAGDPLLAVFCRPAGGQAAALVFLFLTALLYLAGSLVAIKMWRHEVGRRRREAPVSPLVTRSFFFGGGGQPTVGSSPPLPSPIPLCVSKPPPVRTKRVTFKDEVGPPGRPLGGDTATEGGEKPGVLTCSNPPVLVPRPCAVPDYVVKYPAIRSGRQREGYRAVFCDQHAEYRELLGEVREARRRLGELEAAARHALSRTVGVPSGDSGVARVWHEVLRKKRDSAFLEKQRRCRYLQEKLRHIKRQIQDYDRGGTVYF</sequence>
<feature type="domain" description="MARVEL" evidence="17">
    <location>
        <begin position="3"/>
        <end position="168"/>
    </location>
</feature>
<dbReference type="PROSITE" id="PS51980">
    <property type="entry name" value="OCEL"/>
    <property type="match status" value="1"/>
</dbReference>
<evidence type="ECO:0000256" key="11">
    <source>
        <dbReference type="PROSITE-ProRule" id="PRU00581"/>
    </source>
</evidence>
<feature type="chain" id="PRO_5034701226" evidence="16">
    <location>
        <begin position="23"/>
        <end position="382"/>
    </location>
</feature>
<keyword evidence="6 11" id="KW-0812">Transmembrane</keyword>
<evidence type="ECO:0000256" key="16">
    <source>
        <dbReference type="SAM" id="SignalP"/>
    </source>
</evidence>
<evidence type="ECO:0000313" key="19">
    <source>
        <dbReference type="Ensembl" id="ENSAPLP00020021241.1"/>
    </source>
</evidence>
<dbReference type="Gene3D" id="6.10.140.340">
    <property type="match status" value="1"/>
</dbReference>
<evidence type="ECO:0000256" key="1">
    <source>
        <dbReference type="ARBA" id="ARBA00004435"/>
    </source>
</evidence>
<proteinExistence type="inferred from homology"/>
<dbReference type="AlphaFoldDB" id="A0A8B9TGK6"/>
<name>A0A8B9TGK6_ANAPL</name>
<evidence type="ECO:0000256" key="15">
    <source>
        <dbReference type="SAM" id="Phobius"/>
    </source>
</evidence>
<dbReference type="InterPro" id="IPR008253">
    <property type="entry name" value="Marvel"/>
</dbReference>
<feature type="region of interest" description="Disordered" evidence="14">
    <location>
        <begin position="224"/>
        <end position="250"/>
    </location>
</feature>
<feature type="transmembrane region" description="Helical" evidence="15">
    <location>
        <begin position="52"/>
        <end position="75"/>
    </location>
</feature>
<evidence type="ECO:0000256" key="7">
    <source>
        <dbReference type="ARBA" id="ARBA00022949"/>
    </source>
</evidence>
<feature type="signal peptide" evidence="16">
    <location>
        <begin position="1"/>
        <end position="22"/>
    </location>
</feature>
<dbReference type="Ensembl" id="ENSAPLT00020022928.1">
    <property type="protein sequence ID" value="ENSAPLP00020021241.1"/>
    <property type="gene ID" value="ENSAPLG00020014886.1"/>
</dbReference>
<evidence type="ECO:0000256" key="5">
    <source>
        <dbReference type="ARBA" id="ARBA00022475"/>
    </source>
</evidence>
<dbReference type="InterPro" id="IPR010844">
    <property type="entry name" value="Occludin_ELL"/>
</dbReference>
<dbReference type="Proteomes" id="UP000694400">
    <property type="component" value="Chromosome 28"/>
</dbReference>
<evidence type="ECO:0000259" key="18">
    <source>
        <dbReference type="PROSITE" id="PS51980"/>
    </source>
</evidence>
<comment type="subcellular location">
    <subcellularLocation>
        <location evidence="1">Cell junction</location>
        <location evidence="1">Tight junction</location>
    </subcellularLocation>
    <subcellularLocation>
        <location evidence="2">Cell membrane</location>
        <topology evidence="2">Multi-pass membrane protein</topology>
    </subcellularLocation>
</comment>
<dbReference type="GO" id="GO:0016324">
    <property type="term" value="C:apical plasma membrane"/>
    <property type="evidence" value="ECO:0007669"/>
    <property type="project" value="TreeGrafter"/>
</dbReference>
<evidence type="ECO:0000256" key="10">
    <source>
        <dbReference type="ARBA" id="ARBA00023136"/>
    </source>
</evidence>
<evidence type="ECO:0000259" key="17">
    <source>
        <dbReference type="PROSITE" id="PS51225"/>
    </source>
</evidence>
<keyword evidence="7" id="KW-0965">Cell junction</keyword>
<organism evidence="19 20">
    <name type="scientific">Anas platyrhynchos</name>
    <name type="common">Mallard</name>
    <name type="synonym">Anas boschas</name>
    <dbReference type="NCBI Taxonomy" id="8839"/>
    <lineage>
        <taxon>Eukaryota</taxon>
        <taxon>Metazoa</taxon>
        <taxon>Chordata</taxon>
        <taxon>Craniata</taxon>
        <taxon>Vertebrata</taxon>
        <taxon>Euteleostomi</taxon>
        <taxon>Archelosauria</taxon>
        <taxon>Archosauria</taxon>
        <taxon>Dinosauria</taxon>
        <taxon>Saurischia</taxon>
        <taxon>Theropoda</taxon>
        <taxon>Coelurosauria</taxon>
        <taxon>Aves</taxon>
        <taxon>Neognathae</taxon>
        <taxon>Galloanserae</taxon>
        <taxon>Anseriformes</taxon>
        <taxon>Anatidae</taxon>
        <taxon>Anatinae</taxon>
        <taxon>Anas</taxon>
    </lineage>
</organism>
<reference evidence="19" key="1">
    <citation type="submission" date="2019-08" db="EMBL/GenBank/DDBJ databases">
        <title>Three high-quality genomes provides insights into domestication of ducks.</title>
        <authorList>
            <person name="Hou Z.C."/>
            <person name="Zhu F."/>
            <person name="Yin Z.T."/>
            <person name="Zhang F."/>
        </authorList>
    </citation>
    <scope>NUCLEOTIDE SEQUENCE [LARGE SCALE GENOMIC DNA]</scope>
</reference>
<keyword evidence="10 11" id="KW-0472">Membrane</keyword>
<evidence type="ECO:0000256" key="8">
    <source>
        <dbReference type="ARBA" id="ARBA00022989"/>
    </source>
</evidence>
<evidence type="ECO:0000256" key="12">
    <source>
        <dbReference type="PROSITE-ProRule" id="PRU01324"/>
    </source>
</evidence>
<dbReference type="Pfam" id="PF07303">
    <property type="entry name" value="Occludin_ELL"/>
    <property type="match status" value="1"/>
</dbReference>
<evidence type="ECO:0000256" key="6">
    <source>
        <dbReference type="ARBA" id="ARBA00022692"/>
    </source>
</evidence>
<evidence type="ECO:0000256" key="3">
    <source>
        <dbReference type="ARBA" id="ARBA00009171"/>
    </source>
</evidence>
<keyword evidence="8 15" id="KW-1133">Transmembrane helix</keyword>
<evidence type="ECO:0000313" key="20">
    <source>
        <dbReference type="Proteomes" id="UP000694400"/>
    </source>
</evidence>
<dbReference type="SUPFAM" id="SSF144292">
    <property type="entry name" value="occludin/ELL-like"/>
    <property type="match status" value="1"/>
</dbReference>
<feature type="coiled-coil region" evidence="13">
    <location>
        <begin position="296"/>
        <end position="323"/>
    </location>
</feature>
<keyword evidence="4" id="KW-0796">Tight junction</keyword>
<dbReference type="GO" id="GO:0031410">
    <property type="term" value="C:cytoplasmic vesicle"/>
    <property type="evidence" value="ECO:0007669"/>
    <property type="project" value="TreeGrafter"/>
</dbReference>
<feature type="transmembrane region" description="Helical" evidence="15">
    <location>
        <begin position="140"/>
        <end position="164"/>
    </location>
</feature>
<feature type="transmembrane region" description="Helical" evidence="15">
    <location>
        <begin position="96"/>
        <end position="120"/>
    </location>
</feature>